<feature type="compositionally biased region" description="Polar residues" evidence="1">
    <location>
        <begin position="208"/>
        <end position="229"/>
    </location>
</feature>
<dbReference type="GO" id="GO:1904262">
    <property type="term" value="P:negative regulation of TORC1 signaling"/>
    <property type="evidence" value="ECO:0007669"/>
    <property type="project" value="UniProtKB-ARBA"/>
</dbReference>
<dbReference type="Pfam" id="PF03031">
    <property type="entry name" value="NIF"/>
    <property type="match status" value="1"/>
</dbReference>
<dbReference type="InterPro" id="IPR036412">
    <property type="entry name" value="HAD-like_sf"/>
</dbReference>
<dbReference type="NCBIfam" id="TIGR02251">
    <property type="entry name" value="HIF-SF_euk"/>
    <property type="match status" value="1"/>
</dbReference>
<feature type="compositionally biased region" description="Polar residues" evidence="1">
    <location>
        <begin position="90"/>
        <end position="113"/>
    </location>
</feature>
<dbReference type="OrthoDB" id="277011at2759"/>
<dbReference type="STRING" id="1093900.A0A507BKC4"/>
<dbReference type="RefSeq" id="XP_030998869.1">
    <property type="nucleotide sequence ID" value="XM_031137558.1"/>
</dbReference>
<accession>A0A507BKC4</accession>
<feature type="region of interest" description="Disordered" evidence="1">
    <location>
        <begin position="1"/>
        <end position="307"/>
    </location>
</feature>
<dbReference type="GO" id="GO:0034198">
    <property type="term" value="P:cellular response to amino acid starvation"/>
    <property type="evidence" value="ECO:0007669"/>
    <property type="project" value="UniProtKB-ARBA"/>
</dbReference>
<protein>
    <recommendedName>
        <fullName evidence="2">FCP1 homology domain-containing protein</fullName>
    </recommendedName>
</protein>
<feature type="compositionally biased region" description="Acidic residues" evidence="1">
    <location>
        <begin position="259"/>
        <end position="269"/>
    </location>
</feature>
<dbReference type="CDD" id="cd07521">
    <property type="entry name" value="HAD_FCP1-like"/>
    <property type="match status" value="1"/>
</dbReference>
<dbReference type="EMBL" id="SKBQ01000014">
    <property type="protein sequence ID" value="TPX17158.1"/>
    <property type="molecule type" value="Genomic_DNA"/>
</dbReference>
<dbReference type="InterPro" id="IPR023214">
    <property type="entry name" value="HAD_sf"/>
</dbReference>
<feature type="compositionally biased region" description="Polar residues" evidence="1">
    <location>
        <begin position="163"/>
        <end position="180"/>
    </location>
</feature>
<dbReference type="GO" id="GO:0009651">
    <property type="term" value="P:response to salt stress"/>
    <property type="evidence" value="ECO:0007669"/>
    <property type="project" value="UniProtKB-ARBA"/>
</dbReference>
<dbReference type="InterPro" id="IPR050365">
    <property type="entry name" value="TIM50"/>
</dbReference>
<evidence type="ECO:0000256" key="1">
    <source>
        <dbReference type="SAM" id="MobiDB-lite"/>
    </source>
</evidence>
<dbReference type="FunFam" id="3.40.50.1000:FF:000043">
    <property type="entry name" value="General stress response phosphoprotein phosphatase Psr1/2"/>
    <property type="match status" value="1"/>
</dbReference>
<dbReference type="SMART" id="SM00577">
    <property type="entry name" value="CPDc"/>
    <property type="match status" value="1"/>
</dbReference>
<feature type="domain" description="FCP1 homology" evidence="2">
    <location>
        <begin position="326"/>
        <end position="484"/>
    </location>
</feature>
<organism evidence="3 4">
    <name type="scientific">Thyridium curvatum</name>
    <dbReference type="NCBI Taxonomy" id="1093900"/>
    <lineage>
        <taxon>Eukaryota</taxon>
        <taxon>Fungi</taxon>
        <taxon>Dikarya</taxon>
        <taxon>Ascomycota</taxon>
        <taxon>Pezizomycotina</taxon>
        <taxon>Sordariomycetes</taxon>
        <taxon>Sordariomycetidae</taxon>
        <taxon>Thyridiales</taxon>
        <taxon>Thyridiaceae</taxon>
        <taxon>Thyridium</taxon>
    </lineage>
</organism>
<dbReference type="SUPFAM" id="SSF56784">
    <property type="entry name" value="HAD-like"/>
    <property type="match status" value="1"/>
</dbReference>
<dbReference type="GO" id="GO:0016791">
    <property type="term" value="F:phosphatase activity"/>
    <property type="evidence" value="ECO:0007669"/>
    <property type="project" value="InterPro"/>
</dbReference>
<evidence type="ECO:0000313" key="4">
    <source>
        <dbReference type="Proteomes" id="UP000319257"/>
    </source>
</evidence>
<dbReference type="AlphaFoldDB" id="A0A507BKC4"/>
<evidence type="ECO:0000313" key="3">
    <source>
        <dbReference type="EMBL" id="TPX17158.1"/>
    </source>
</evidence>
<dbReference type="Proteomes" id="UP000319257">
    <property type="component" value="Unassembled WGS sequence"/>
</dbReference>
<dbReference type="InterPro" id="IPR004274">
    <property type="entry name" value="FCP1_dom"/>
</dbReference>
<dbReference type="GO" id="GO:0045944">
    <property type="term" value="P:positive regulation of transcription by RNA polymerase II"/>
    <property type="evidence" value="ECO:0007669"/>
    <property type="project" value="UniProtKB-ARBA"/>
</dbReference>
<dbReference type="PANTHER" id="PTHR12210">
    <property type="entry name" value="DULLARD PROTEIN PHOSPHATASE"/>
    <property type="match status" value="1"/>
</dbReference>
<dbReference type="InterPro" id="IPR011948">
    <property type="entry name" value="Dullard_phosphatase"/>
</dbReference>
<reference evidence="3 4" key="1">
    <citation type="submission" date="2019-06" db="EMBL/GenBank/DDBJ databases">
        <title>Draft genome sequence of the filamentous fungus Phialemoniopsis curvata isolated from diesel fuel.</title>
        <authorList>
            <person name="Varaljay V.A."/>
            <person name="Lyon W.J."/>
            <person name="Crouch A.L."/>
            <person name="Drake C.E."/>
            <person name="Hollomon J.M."/>
            <person name="Nadeau L.J."/>
            <person name="Nunn H.S."/>
            <person name="Stevenson B.S."/>
            <person name="Bojanowski C.L."/>
            <person name="Crookes-Goodson W.J."/>
        </authorList>
    </citation>
    <scope>NUCLEOTIDE SEQUENCE [LARGE SCALE GENOMIC DNA]</scope>
    <source>
        <strain evidence="3 4">D216</strain>
    </source>
</reference>
<keyword evidence="4" id="KW-1185">Reference proteome</keyword>
<feature type="compositionally biased region" description="Pro residues" evidence="1">
    <location>
        <begin position="286"/>
        <end position="303"/>
    </location>
</feature>
<feature type="compositionally biased region" description="Polar residues" evidence="1">
    <location>
        <begin position="240"/>
        <end position="252"/>
    </location>
</feature>
<name>A0A507BKC4_9PEZI</name>
<evidence type="ECO:0000259" key="2">
    <source>
        <dbReference type="PROSITE" id="PS50969"/>
    </source>
</evidence>
<comment type="caution">
    <text evidence="3">The sequence shown here is derived from an EMBL/GenBank/DDBJ whole genome shotgun (WGS) entry which is preliminary data.</text>
</comment>
<dbReference type="GeneID" id="41970723"/>
<proteinExistence type="predicted"/>
<sequence>MSRDIEEKSQVEMVPETSSKEKETLAPEETTNSKKGRGLLHVPSRSSSHRHQPSPTSTGLSGATASDPRGSMDGQSKESKGSLMGHRRNGSASSKQSGTAPTSTPGNTQPNSPATAAAPARKKKGGLLALLGCCGVPDNANALENGEENVPVKQLDKIPPRPTTASHSHRTITPSDQNAPAKQISEKEAQQPAHAVPESSRMKGAATSIAQDQQATPDQGNGEASSRTVPTGAPVVTVEPPNQGTADVSQGRANHKDDDGDVDMQDEESTANQKEKQPATSDILPKVPPPPPSTSSAPIPQPDPMMALAAPDVPEQKALLPPIEPHLKGRKCLVLDLDETLVHSSFKILHQADFTIPVEIEGNYHNVYVIKRPGVDQFMKRVGELYEVVVFTASVSKYGDPLLDQLDIHNVVHHRLFRESCYNHQGNYVKDLSQVGRDLKDTIIIDNSPTSYIFHPQHAVPISSWFSDAHDNELLDLIPVLEDLAGPTVQDSTNRVLLDHSGRRLDESAGCIGRHALLFNSANSTTAAGAADLALEYFHTTEPLFVEHNFDAGAYGLRDSTMQGGSVSVALLAQEEHMGFNSRNRMALSRPRRSARAFMVWG</sequence>
<dbReference type="Gene3D" id="3.40.50.1000">
    <property type="entry name" value="HAD superfamily/HAD-like"/>
    <property type="match status" value="1"/>
</dbReference>
<dbReference type="PROSITE" id="PS50969">
    <property type="entry name" value="FCP1"/>
    <property type="match status" value="1"/>
</dbReference>
<gene>
    <name evidence="3" type="ORF">E0L32_003276</name>
</gene>
<feature type="compositionally biased region" description="Basic and acidic residues" evidence="1">
    <location>
        <begin position="1"/>
        <end position="10"/>
    </location>
</feature>
<dbReference type="InParanoid" id="A0A507BKC4"/>